<reference evidence="6" key="2">
    <citation type="journal article" date="2022" name="Microbiol. Resour. Announc.">
        <title>Whole-Genome Sequence of Entomortierella parvispora E1425, a Mucoromycotan Fungus Associated with Burkholderiaceae-Related Endosymbiotic Bacteria.</title>
        <authorList>
            <person name="Herlambang A."/>
            <person name="Guo Y."/>
            <person name="Takashima Y."/>
            <person name="Narisawa K."/>
            <person name="Ohta H."/>
            <person name="Nishizawa T."/>
        </authorList>
    </citation>
    <scope>NUCLEOTIDE SEQUENCE</scope>
    <source>
        <strain evidence="6">E1425</strain>
    </source>
</reference>
<organism evidence="6 7">
    <name type="scientific">Entomortierella parvispora</name>
    <dbReference type="NCBI Taxonomy" id="205924"/>
    <lineage>
        <taxon>Eukaryota</taxon>
        <taxon>Fungi</taxon>
        <taxon>Fungi incertae sedis</taxon>
        <taxon>Mucoromycota</taxon>
        <taxon>Mortierellomycotina</taxon>
        <taxon>Mortierellomycetes</taxon>
        <taxon>Mortierellales</taxon>
        <taxon>Mortierellaceae</taxon>
        <taxon>Entomortierella</taxon>
    </lineage>
</organism>
<evidence type="ECO:0000256" key="4">
    <source>
        <dbReference type="ARBA" id="ARBA00023002"/>
    </source>
</evidence>
<dbReference type="InterPro" id="IPR036188">
    <property type="entry name" value="FAD/NAD-bd_sf"/>
</dbReference>
<evidence type="ECO:0000256" key="3">
    <source>
        <dbReference type="ARBA" id="ARBA00022827"/>
    </source>
</evidence>
<evidence type="ECO:0000256" key="2">
    <source>
        <dbReference type="ARBA" id="ARBA00022630"/>
    </source>
</evidence>
<keyword evidence="2" id="KW-0285">Flavoprotein</keyword>
<proteinExistence type="inferred from homology"/>
<comment type="similarity">
    <text evidence="1">Belongs to the paxM FAD-dependent monooxygenase family.</text>
</comment>
<sequence length="455" mass="50921">MKSVAKKLLSPVPPQLTKITSHSDPFSLSERAAKIKPLGSALALGSTVFYAFEQLGILKDIWDFSIDMKCIELKNEKMEKLATVQMKDEAKIAGYATRLFARHDLHELMVRQIPPEKISMSKKVVRIDEGADGVTIHCADGSSHVGHIVVGADGAYSSIRECMYKKMADQGILPKADSEDLVPGFTGMVGITRPMDPEKYPQLKELDHCHFEVVVAGSSHGCAVWCLPSKQIAWSLSIQFPNVAEAKKQMFENAEWSPEALESMIKEFRDFPCPYNGTIGNLIDETPKDSISKVYLQHKIFQTWHHARSVLLGDACHKLLMAGGQGAINAIQDSIILANCLYDLEDNSQKSITAAFQSYYEQRYKHAKARYDDSVLAAKVFAGATWTDRLVRTVLFNYLPESIQQLQFKAISSYRPQITFLPRVPFQGTGSVLPQLPSKRYQREQEEEMKRSVAA</sequence>
<evidence type="ECO:0000259" key="5">
    <source>
        <dbReference type="Pfam" id="PF01494"/>
    </source>
</evidence>
<dbReference type="InterPro" id="IPR002938">
    <property type="entry name" value="FAD-bd"/>
</dbReference>
<keyword evidence="3" id="KW-0274">FAD</keyword>
<comment type="caution">
    <text evidence="6">The sequence shown here is derived from an EMBL/GenBank/DDBJ whole genome shotgun (WGS) entry which is preliminary data.</text>
</comment>
<dbReference type="Gene3D" id="3.50.50.60">
    <property type="entry name" value="FAD/NAD(P)-binding domain"/>
    <property type="match status" value="1"/>
</dbReference>
<dbReference type="Pfam" id="PF01494">
    <property type="entry name" value="FAD_binding_3"/>
    <property type="match status" value="1"/>
</dbReference>
<gene>
    <name evidence="6" type="ORF">EMPS_03767</name>
</gene>
<dbReference type="GO" id="GO:0004497">
    <property type="term" value="F:monooxygenase activity"/>
    <property type="evidence" value="ECO:0007669"/>
    <property type="project" value="InterPro"/>
</dbReference>
<dbReference type="Proteomes" id="UP000827284">
    <property type="component" value="Unassembled WGS sequence"/>
</dbReference>
<name>A0A9P3H803_9FUNG</name>
<feature type="domain" description="FAD-binding" evidence="5">
    <location>
        <begin position="287"/>
        <end position="369"/>
    </location>
</feature>
<evidence type="ECO:0000256" key="1">
    <source>
        <dbReference type="ARBA" id="ARBA00007992"/>
    </source>
</evidence>
<dbReference type="OrthoDB" id="655030at2759"/>
<protein>
    <recommendedName>
        <fullName evidence="5">FAD-binding domain-containing protein</fullName>
    </recommendedName>
</protein>
<reference evidence="6" key="1">
    <citation type="submission" date="2021-11" db="EMBL/GenBank/DDBJ databases">
        <authorList>
            <person name="Herlambang A."/>
            <person name="Guo Y."/>
            <person name="Takashima Y."/>
            <person name="Nishizawa T."/>
        </authorList>
    </citation>
    <scope>NUCLEOTIDE SEQUENCE</scope>
    <source>
        <strain evidence="6">E1425</strain>
    </source>
</reference>
<accession>A0A9P3H803</accession>
<dbReference type="InterPro" id="IPR050562">
    <property type="entry name" value="FAD_mOase_fung"/>
</dbReference>
<keyword evidence="4" id="KW-0560">Oxidoreductase</keyword>
<dbReference type="SUPFAM" id="SSF51905">
    <property type="entry name" value="FAD/NAD(P)-binding domain"/>
    <property type="match status" value="1"/>
</dbReference>
<dbReference type="EMBL" id="BQFW01000005">
    <property type="protein sequence ID" value="GJJ71417.1"/>
    <property type="molecule type" value="Genomic_DNA"/>
</dbReference>
<dbReference type="PANTHER" id="PTHR47356">
    <property type="entry name" value="FAD-DEPENDENT MONOOXYGENASE ASQG-RELATED"/>
    <property type="match status" value="1"/>
</dbReference>
<dbReference type="AlphaFoldDB" id="A0A9P3H803"/>
<evidence type="ECO:0000313" key="7">
    <source>
        <dbReference type="Proteomes" id="UP000827284"/>
    </source>
</evidence>
<dbReference type="PANTHER" id="PTHR47356:SF2">
    <property type="entry name" value="FAD-BINDING DOMAIN-CONTAINING PROTEIN-RELATED"/>
    <property type="match status" value="1"/>
</dbReference>
<dbReference type="GO" id="GO:0071949">
    <property type="term" value="F:FAD binding"/>
    <property type="evidence" value="ECO:0007669"/>
    <property type="project" value="InterPro"/>
</dbReference>
<keyword evidence="7" id="KW-1185">Reference proteome</keyword>
<evidence type="ECO:0000313" key="6">
    <source>
        <dbReference type="EMBL" id="GJJ71417.1"/>
    </source>
</evidence>